<evidence type="ECO:0000313" key="3">
    <source>
        <dbReference type="Proteomes" id="UP000006727"/>
    </source>
</evidence>
<protein>
    <submittedName>
        <fullName evidence="1 2">Uncharacterized protein</fullName>
    </submittedName>
</protein>
<proteinExistence type="predicted"/>
<dbReference type="PaxDb" id="3218-PP1S20_211V6.1"/>
<dbReference type="EnsemblPlants" id="Pp3c19_14650V3.1">
    <property type="protein sequence ID" value="PAC:32939429.CDS.1"/>
    <property type="gene ID" value="Pp3c19_14650"/>
</dbReference>
<reference evidence="1 3" key="1">
    <citation type="journal article" date="2008" name="Science">
        <title>The Physcomitrella genome reveals evolutionary insights into the conquest of land by plants.</title>
        <authorList>
            <person name="Rensing S."/>
            <person name="Lang D."/>
            <person name="Zimmer A."/>
            <person name="Terry A."/>
            <person name="Salamov A."/>
            <person name="Shapiro H."/>
            <person name="Nishiyama T."/>
            <person name="Perroud P.-F."/>
            <person name="Lindquist E."/>
            <person name="Kamisugi Y."/>
            <person name="Tanahashi T."/>
            <person name="Sakakibara K."/>
            <person name="Fujita T."/>
            <person name="Oishi K."/>
            <person name="Shin-I T."/>
            <person name="Kuroki Y."/>
            <person name="Toyoda A."/>
            <person name="Suzuki Y."/>
            <person name="Hashimoto A."/>
            <person name="Yamaguchi K."/>
            <person name="Sugano A."/>
            <person name="Kohara Y."/>
            <person name="Fujiyama A."/>
            <person name="Anterola A."/>
            <person name="Aoki S."/>
            <person name="Ashton N."/>
            <person name="Barbazuk W.B."/>
            <person name="Barker E."/>
            <person name="Bennetzen J."/>
            <person name="Bezanilla M."/>
            <person name="Blankenship R."/>
            <person name="Cho S.H."/>
            <person name="Dutcher S."/>
            <person name="Estelle M."/>
            <person name="Fawcett J.A."/>
            <person name="Gundlach H."/>
            <person name="Hanada K."/>
            <person name="Heyl A."/>
            <person name="Hicks K.A."/>
            <person name="Hugh J."/>
            <person name="Lohr M."/>
            <person name="Mayer K."/>
            <person name="Melkozernov A."/>
            <person name="Murata T."/>
            <person name="Nelson D."/>
            <person name="Pils B."/>
            <person name="Prigge M."/>
            <person name="Reiss B."/>
            <person name="Renner T."/>
            <person name="Rombauts S."/>
            <person name="Rushton P."/>
            <person name="Sanderfoot A."/>
            <person name="Schween G."/>
            <person name="Shiu S.-H."/>
            <person name="Stueber K."/>
            <person name="Theodoulou F.L."/>
            <person name="Tu H."/>
            <person name="Van de Peer Y."/>
            <person name="Verrier P.J."/>
            <person name="Waters E."/>
            <person name="Wood A."/>
            <person name="Yang L."/>
            <person name="Cove D."/>
            <person name="Cuming A."/>
            <person name="Hasebe M."/>
            <person name="Lucas S."/>
            <person name="Mishler D.B."/>
            <person name="Reski R."/>
            <person name="Grigoriev I."/>
            <person name="Quatrano R.S."/>
            <person name="Boore J.L."/>
        </authorList>
    </citation>
    <scope>NUCLEOTIDE SEQUENCE [LARGE SCALE GENOMIC DNA]</scope>
    <source>
        <strain evidence="2 3">cv. Gransden 2004</strain>
    </source>
</reference>
<gene>
    <name evidence="1" type="ORF">PHYPA_024131</name>
</gene>
<dbReference type="Gramene" id="Pp3c19_14650V3.2">
    <property type="protein sequence ID" value="PAC:32939430.CDS.1"/>
    <property type="gene ID" value="Pp3c19_14650"/>
</dbReference>
<sequence length="89" mass="10305">MQRWTHLAKVGASMTICTWKKERKGFLFDSKEDSSTIIKNIRGLLRGSISVSIITYSSIIRKQVFICRNQPSLIFEVVLEIRLSWLPSF</sequence>
<organism evidence="1">
    <name type="scientific">Physcomitrium patens</name>
    <name type="common">Spreading-leaved earth moss</name>
    <name type="synonym">Physcomitrella patens</name>
    <dbReference type="NCBI Taxonomy" id="3218"/>
    <lineage>
        <taxon>Eukaryota</taxon>
        <taxon>Viridiplantae</taxon>
        <taxon>Streptophyta</taxon>
        <taxon>Embryophyta</taxon>
        <taxon>Bryophyta</taxon>
        <taxon>Bryophytina</taxon>
        <taxon>Bryopsida</taxon>
        <taxon>Funariidae</taxon>
        <taxon>Funariales</taxon>
        <taxon>Funariaceae</taxon>
        <taxon>Physcomitrium</taxon>
    </lineage>
</organism>
<reference evidence="2" key="3">
    <citation type="submission" date="2020-12" db="UniProtKB">
        <authorList>
            <consortium name="EnsemblPlants"/>
        </authorList>
    </citation>
    <scope>IDENTIFICATION</scope>
</reference>
<dbReference type="EMBL" id="ABEU02000019">
    <property type="protein sequence ID" value="PNR34314.1"/>
    <property type="molecule type" value="Genomic_DNA"/>
</dbReference>
<dbReference type="Proteomes" id="UP000006727">
    <property type="component" value="Chromosome 19"/>
</dbReference>
<keyword evidence="3" id="KW-1185">Reference proteome</keyword>
<dbReference type="InParanoid" id="A0A2K1IYH0"/>
<dbReference type="AlphaFoldDB" id="A0A2K1IYH0"/>
<evidence type="ECO:0000313" key="2">
    <source>
        <dbReference type="EnsemblPlants" id="PAC:32939429.CDS.1"/>
    </source>
</evidence>
<accession>A0A2K1IYH0</accession>
<reference evidence="1 3" key="2">
    <citation type="journal article" date="2018" name="Plant J.">
        <title>The Physcomitrella patens chromosome-scale assembly reveals moss genome structure and evolution.</title>
        <authorList>
            <person name="Lang D."/>
            <person name="Ullrich K.K."/>
            <person name="Murat F."/>
            <person name="Fuchs J."/>
            <person name="Jenkins J."/>
            <person name="Haas F.B."/>
            <person name="Piednoel M."/>
            <person name="Gundlach H."/>
            <person name="Van Bel M."/>
            <person name="Meyberg R."/>
            <person name="Vives C."/>
            <person name="Morata J."/>
            <person name="Symeonidi A."/>
            <person name="Hiss M."/>
            <person name="Muchero W."/>
            <person name="Kamisugi Y."/>
            <person name="Saleh O."/>
            <person name="Blanc G."/>
            <person name="Decker E.L."/>
            <person name="van Gessel N."/>
            <person name="Grimwood J."/>
            <person name="Hayes R.D."/>
            <person name="Graham S.W."/>
            <person name="Gunter L.E."/>
            <person name="McDaniel S.F."/>
            <person name="Hoernstein S.N.W."/>
            <person name="Larsson A."/>
            <person name="Li F.W."/>
            <person name="Perroud P.F."/>
            <person name="Phillips J."/>
            <person name="Ranjan P."/>
            <person name="Rokshar D.S."/>
            <person name="Rothfels C.J."/>
            <person name="Schneider L."/>
            <person name="Shu S."/>
            <person name="Stevenson D.W."/>
            <person name="Thummler F."/>
            <person name="Tillich M."/>
            <person name="Villarreal Aguilar J.C."/>
            <person name="Widiez T."/>
            <person name="Wong G.K."/>
            <person name="Wymore A."/>
            <person name="Zhang Y."/>
            <person name="Zimmer A.D."/>
            <person name="Quatrano R.S."/>
            <person name="Mayer K.F.X."/>
            <person name="Goodstein D."/>
            <person name="Casacuberta J.M."/>
            <person name="Vandepoele K."/>
            <person name="Reski R."/>
            <person name="Cuming A.C."/>
            <person name="Tuskan G.A."/>
            <person name="Maumus F."/>
            <person name="Salse J."/>
            <person name="Schmutz J."/>
            <person name="Rensing S.A."/>
        </authorList>
    </citation>
    <scope>NUCLEOTIDE SEQUENCE [LARGE SCALE GENOMIC DNA]</scope>
    <source>
        <strain evidence="2 3">cv. Gransden 2004</strain>
    </source>
</reference>
<evidence type="ECO:0000313" key="1">
    <source>
        <dbReference type="EMBL" id="PNR34314.1"/>
    </source>
</evidence>
<dbReference type="EnsemblPlants" id="Pp3c19_14650V3.2">
    <property type="protein sequence ID" value="PAC:32939430.CDS.1"/>
    <property type="gene ID" value="Pp3c19_14650"/>
</dbReference>
<name>A0A2K1IYH0_PHYPA</name>
<dbReference type="Gramene" id="Pp3c19_14650V3.1">
    <property type="protein sequence ID" value="PAC:32939429.CDS.1"/>
    <property type="gene ID" value="Pp3c19_14650"/>
</dbReference>